<reference evidence="2" key="1">
    <citation type="journal article" name="BMC Genomics">
        <title>Long-read sequencing and de novo genome assembly of marine medaka (Oryzias melastigma).</title>
        <authorList>
            <person name="Liang P."/>
            <person name="Saqib H.S.A."/>
            <person name="Ni X."/>
            <person name="Shen Y."/>
        </authorList>
    </citation>
    <scope>NUCLEOTIDE SEQUENCE</scope>
    <source>
        <strain evidence="2">Bigg-433</strain>
    </source>
</reference>
<gene>
    <name evidence="2" type="ORF">FQA47_015867</name>
</gene>
<sequence length="136" mass="15386">MCLRFSVMELHGSRGGEGGRVKAELLTLRDDRPRPLQIIQLCVNNERKQDKDLKEERRLRESEQRGSGTASQRERRSGHSGRPLPCLSTPSWKYFGFVAAERGSLDDWSEARQNMGRVRGGVGGEDDLIDLKRTCS</sequence>
<name>A0A834BYY9_ORYME</name>
<accession>A0A834BYY9</accession>
<feature type="region of interest" description="Disordered" evidence="1">
    <location>
        <begin position="48"/>
        <end position="89"/>
    </location>
</feature>
<organism evidence="2 3">
    <name type="scientific">Oryzias melastigma</name>
    <name type="common">Marine medaka</name>
    <dbReference type="NCBI Taxonomy" id="30732"/>
    <lineage>
        <taxon>Eukaryota</taxon>
        <taxon>Metazoa</taxon>
        <taxon>Chordata</taxon>
        <taxon>Craniata</taxon>
        <taxon>Vertebrata</taxon>
        <taxon>Euteleostomi</taxon>
        <taxon>Actinopterygii</taxon>
        <taxon>Neopterygii</taxon>
        <taxon>Teleostei</taxon>
        <taxon>Neoteleostei</taxon>
        <taxon>Acanthomorphata</taxon>
        <taxon>Ovalentaria</taxon>
        <taxon>Atherinomorphae</taxon>
        <taxon>Beloniformes</taxon>
        <taxon>Adrianichthyidae</taxon>
        <taxon>Oryziinae</taxon>
        <taxon>Oryzias</taxon>
    </lineage>
</organism>
<feature type="compositionally biased region" description="Basic and acidic residues" evidence="1">
    <location>
        <begin position="48"/>
        <end position="64"/>
    </location>
</feature>
<proteinExistence type="predicted"/>
<dbReference type="EMBL" id="WKFB01000457">
    <property type="protein sequence ID" value="KAF6722398.1"/>
    <property type="molecule type" value="Genomic_DNA"/>
</dbReference>
<protein>
    <submittedName>
        <fullName evidence="2">Uncharacterized protein</fullName>
    </submittedName>
</protein>
<evidence type="ECO:0000256" key="1">
    <source>
        <dbReference type="SAM" id="MobiDB-lite"/>
    </source>
</evidence>
<dbReference type="AlphaFoldDB" id="A0A834BYY9"/>
<evidence type="ECO:0000313" key="2">
    <source>
        <dbReference type="EMBL" id="KAF6722398.1"/>
    </source>
</evidence>
<evidence type="ECO:0000313" key="3">
    <source>
        <dbReference type="Proteomes" id="UP000646548"/>
    </source>
</evidence>
<comment type="caution">
    <text evidence="2">The sequence shown here is derived from an EMBL/GenBank/DDBJ whole genome shotgun (WGS) entry which is preliminary data.</text>
</comment>
<dbReference type="Proteomes" id="UP000646548">
    <property type="component" value="Unassembled WGS sequence"/>
</dbReference>